<organism evidence="1 2">
    <name type="scientific">Dysgonomonas capnocytophagoides</name>
    <dbReference type="NCBI Taxonomy" id="45254"/>
    <lineage>
        <taxon>Bacteria</taxon>
        <taxon>Pseudomonadati</taxon>
        <taxon>Bacteroidota</taxon>
        <taxon>Bacteroidia</taxon>
        <taxon>Bacteroidales</taxon>
        <taxon>Dysgonomonadaceae</taxon>
        <taxon>Dysgonomonas</taxon>
    </lineage>
</organism>
<gene>
    <name evidence="1" type="ORF">E2605_17250</name>
</gene>
<dbReference type="EMBL" id="SOML01000013">
    <property type="protein sequence ID" value="TFD93228.1"/>
    <property type="molecule type" value="Genomic_DNA"/>
</dbReference>
<keyword evidence="2" id="KW-1185">Reference proteome</keyword>
<dbReference type="Proteomes" id="UP000297861">
    <property type="component" value="Unassembled WGS sequence"/>
</dbReference>
<sequence>MKIYTLIYQKPLRVKTYSSLVALFEDNTVEQLGVSKYKLDRFDFDSTYYVSTKVIITRSVPLSSGDVRRKNQVK</sequence>
<comment type="caution">
    <text evidence="1">The sequence shown here is derived from an EMBL/GenBank/DDBJ whole genome shotgun (WGS) entry which is preliminary data.</text>
</comment>
<dbReference type="RefSeq" id="WP_026626574.1">
    <property type="nucleotide sequence ID" value="NZ_AP028867.1"/>
</dbReference>
<evidence type="ECO:0000313" key="1">
    <source>
        <dbReference type="EMBL" id="TFD93228.1"/>
    </source>
</evidence>
<dbReference type="STRING" id="1121485.GCA_000426485_02707"/>
<name>A0A4Y8KV93_9BACT</name>
<evidence type="ECO:0000313" key="2">
    <source>
        <dbReference type="Proteomes" id="UP000297861"/>
    </source>
</evidence>
<dbReference type="OrthoDB" id="997856at2"/>
<reference evidence="1 2" key="1">
    <citation type="submission" date="2019-03" db="EMBL/GenBank/DDBJ databases">
        <title>San Antonio Military Medical Center submission to MRSN (WRAIR), pending publication.</title>
        <authorList>
            <person name="Blyth D.M."/>
            <person name="Mccarthy S.L."/>
            <person name="Schall S.E."/>
            <person name="Stam J.A."/>
            <person name="Ong A.C."/>
            <person name="Mcgann P.T."/>
        </authorList>
    </citation>
    <scope>NUCLEOTIDE SEQUENCE [LARGE SCALE GENOMIC DNA]</scope>
    <source>
        <strain evidence="1 2">MRSN571793</strain>
    </source>
</reference>
<dbReference type="AlphaFoldDB" id="A0A4Y8KV93"/>
<accession>A0A4Y8KV93</accession>
<protein>
    <submittedName>
        <fullName evidence="1">Uncharacterized protein</fullName>
    </submittedName>
</protein>
<proteinExistence type="predicted"/>